<evidence type="ECO:0000256" key="8">
    <source>
        <dbReference type="SAM" id="Coils"/>
    </source>
</evidence>
<dbReference type="AlphaFoldDB" id="A0A421AUJ1"/>
<keyword evidence="4 9" id="KW-0812">Transmembrane</keyword>
<dbReference type="PANTHER" id="PTHR30329:SF21">
    <property type="entry name" value="LIPOPROTEIN YIAD-RELATED"/>
    <property type="match status" value="1"/>
</dbReference>
<dbReference type="GO" id="GO:0005886">
    <property type="term" value="C:plasma membrane"/>
    <property type="evidence" value="ECO:0007669"/>
    <property type="project" value="UniProtKB-SubCell"/>
</dbReference>
<keyword evidence="5 9" id="KW-1133">Transmembrane helix</keyword>
<dbReference type="Pfam" id="PF13677">
    <property type="entry name" value="MotB_plug"/>
    <property type="match status" value="1"/>
</dbReference>
<dbReference type="InterPro" id="IPR036737">
    <property type="entry name" value="OmpA-like_sf"/>
</dbReference>
<accession>A0A421AUJ1</accession>
<keyword evidence="3" id="KW-1003">Cell membrane</keyword>
<dbReference type="PANTHER" id="PTHR30329">
    <property type="entry name" value="STATOR ELEMENT OF FLAGELLAR MOTOR COMPLEX"/>
    <property type="match status" value="1"/>
</dbReference>
<evidence type="ECO:0000256" key="2">
    <source>
        <dbReference type="ARBA" id="ARBA00008914"/>
    </source>
</evidence>
<sequence length="296" mass="31452">MSGGGKRKRGGHEEEHENHERWLLTYADMITLLMVLFIVMFAMSTVDAKKFDQLKESLAGAFGGSQSLVVGGASGSPDTAGVSPDKIDLQSAAGGEGADVTTMSKSDAEKAVQQSDRAKAAADLEKAREEVAKLREVQKKMTELLAKAGLTDSVQFTIDQRGLVVTIVTSSVVFAGDSAELLLQGKEVLDAVAPALTSLPNHLEIGGHTNQLPVPTRNYPSSWELSTARASSVVRYLLAHGVPSSRMTAAGYADTKPLYDPSDPLSVTRNRRVEVVVMSDQSAEVKALLPTAAGEK</sequence>
<feature type="transmembrane region" description="Helical" evidence="9">
    <location>
        <begin position="21"/>
        <end position="43"/>
    </location>
</feature>
<comment type="subcellular location">
    <subcellularLocation>
        <location evidence="1">Cell membrane</location>
        <topology evidence="1">Single-pass membrane protein</topology>
    </subcellularLocation>
</comment>
<organism evidence="11 12">
    <name type="scientific">Actinokineospora cianjurensis</name>
    <dbReference type="NCBI Taxonomy" id="585224"/>
    <lineage>
        <taxon>Bacteria</taxon>
        <taxon>Bacillati</taxon>
        <taxon>Actinomycetota</taxon>
        <taxon>Actinomycetes</taxon>
        <taxon>Pseudonocardiales</taxon>
        <taxon>Pseudonocardiaceae</taxon>
        <taxon>Actinokineospora</taxon>
    </lineage>
</organism>
<feature type="domain" description="OmpA-like" evidence="10">
    <location>
        <begin position="161"/>
        <end position="281"/>
    </location>
</feature>
<evidence type="ECO:0000256" key="9">
    <source>
        <dbReference type="SAM" id="Phobius"/>
    </source>
</evidence>
<comment type="similarity">
    <text evidence="2">Belongs to the MotB family.</text>
</comment>
<dbReference type="RefSeq" id="WP_121394857.1">
    <property type="nucleotide sequence ID" value="NZ_RCDD01000011.1"/>
</dbReference>
<keyword evidence="6 7" id="KW-0472">Membrane</keyword>
<evidence type="ECO:0000259" key="10">
    <source>
        <dbReference type="PROSITE" id="PS51123"/>
    </source>
</evidence>
<gene>
    <name evidence="11" type="ORF">CLV68_6571</name>
</gene>
<evidence type="ECO:0000256" key="3">
    <source>
        <dbReference type="ARBA" id="ARBA00022475"/>
    </source>
</evidence>
<evidence type="ECO:0000256" key="6">
    <source>
        <dbReference type="ARBA" id="ARBA00023136"/>
    </source>
</evidence>
<keyword evidence="12" id="KW-1185">Reference proteome</keyword>
<evidence type="ECO:0000256" key="4">
    <source>
        <dbReference type="ARBA" id="ARBA00022692"/>
    </source>
</evidence>
<evidence type="ECO:0000256" key="5">
    <source>
        <dbReference type="ARBA" id="ARBA00022989"/>
    </source>
</evidence>
<evidence type="ECO:0000313" key="12">
    <source>
        <dbReference type="Proteomes" id="UP000282454"/>
    </source>
</evidence>
<evidence type="ECO:0000256" key="7">
    <source>
        <dbReference type="PROSITE-ProRule" id="PRU00473"/>
    </source>
</evidence>
<evidence type="ECO:0000256" key="1">
    <source>
        <dbReference type="ARBA" id="ARBA00004162"/>
    </source>
</evidence>
<dbReference type="CDD" id="cd07185">
    <property type="entry name" value="OmpA_C-like"/>
    <property type="match status" value="1"/>
</dbReference>
<protein>
    <submittedName>
        <fullName evidence="11">Chemotaxis protein MotB</fullName>
    </submittedName>
</protein>
<reference evidence="11 12" key="1">
    <citation type="submission" date="2018-10" db="EMBL/GenBank/DDBJ databases">
        <title>Genomic Encyclopedia of Archaeal and Bacterial Type Strains, Phase II (KMG-II): from individual species to whole genera.</title>
        <authorList>
            <person name="Goeker M."/>
        </authorList>
    </citation>
    <scope>NUCLEOTIDE SEQUENCE [LARGE SCALE GENOMIC DNA]</scope>
    <source>
        <strain evidence="11 12">DSM 45657</strain>
    </source>
</reference>
<evidence type="ECO:0000313" key="11">
    <source>
        <dbReference type="EMBL" id="RLK53648.1"/>
    </source>
</evidence>
<dbReference type="InterPro" id="IPR025713">
    <property type="entry name" value="MotB-like_N_dom"/>
</dbReference>
<keyword evidence="8" id="KW-0175">Coiled coil</keyword>
<proteinExistence type="inferred from homology"/>
<dbReference type="EMBL" id="RCDD01000011">
    <property type="protein sequence ID" value="RLK53648.1"/>
    <property type="molecule type" value="Genomic_DNA"/>
</dbReference>
<dbReference type="PROSITE" id="PS51123">
    <property type="entry name" value="OMPA_2"/>
    <property type="match status" value="1"/>
</dbReference>
<name>A0A421AUJ1_9PSEU</name>
<dbReference type="Gene3D" id="3.30.1330.60">
    <property type="entry name" value="OmpA-like domain"/>
    <property type="match status" value="1"/>
</dbReference>
<feature type="coiled-coil region" evidence="8">
    <location>
        <begin position="110"/>
        <end position="147"/>
    </location>
</feature>
<dbReference type="OrthoDB" id="9815217at2"/>
<dbReference type="InterPro" id="IPR006665">
    <property type="entry name" value="OmpA-like"/>
</dbReference>
<dbReference type="InterPro" id="IPR050330">
    <property type="entry name" value="Bact_OuterMem_StrucFunc"/>
</dbReference>
<comment type="caution">
    <text evidence="11">The sequence shown here is derived from an EMBL/GenBank/DDBJ whole genome shotgun (WGS) entry which is preliminary data.</text>
</comment>
<dbReference type="Proteomes" id="UP000282454">
    <property type="component" value="Unassembled WGS sequence"/>
</dbReference>
<dbReference type="Pfam" id="PF00691">
    <property type="entry name" value="OmpA"/>
    <property type="match status" value="1"/>
</dbReference>
<dbReference type="SUPFAM" id="SSF103088">
    <property type="entry name" value="OmpA-like"/>
    <property type="match status" value="1"/>
</dbReference>